<proteinExistence type="predicted"/>
<feature type="transmembrane region" description="Helical" evidence="5">
    <location>
        <begin position="253"/>
        <end position="278"/>
    </location>
</feature>
<evidence type="ECO:0000256" key="1">
    <source>
        <dbReference type="ARBA" id="ARBA00004141"/>
    </source>
</evidence>
<dbReference type="Pfam" id="PF00361">
    <property type="entry name" value="Proton_antipo_M"/>
    <property type="match status" value="1"/>
</dbReference>
<dbReference type="GO" id="GO:0015990">
    <property type="term" value="P:electron transport coupled proton transport"/>
    <property type="evidence" value="ECO:0007669"/>
    <property type="project" value="TreeGrafter"/>
</dbReference>
<evidence type="ECO:0000256" key="4">
    <source>
        <dbReference type="ARBA" id="ARBA00023136"/>
    </source>
</evidence>
<evidence type="ECO:0000313" key="7">
    <source>
        <dbReference type="EMBL" id="QQP22139.1"/>
    </source>
</evidence>
<dbReference type="InterPro" id="IPR003945">
    <property type="entry name" value="NU5C-like"/>
</dbReference>
<reference evidence="7" key="1">
    <citation type="submission" date="2020-11" db="EMBL/GenBank/DDBJ databases">
        <title>Combining integrative taxonomy and mitogenome sequencing of Thuricola similis Bock, 1963 (Peritrichia, Vaginicolidae) provides a full redescription of this poorly known ciliate and new insights into the evolutionary relationships among Oligohymenophorea subclasses.</title>
        <authorList>
            <person name="Liao W."/>
            <person name="Campello-Nunes P.H."/>
            <person name="Gammuto L."/>
            <person name="Viana T.A."/>
            <person name="de Oliveira Marchesini R."/>
            <person name="da Silva Pavia T."/>
            <person name="da Silva-Neto I.D."/>
            <person name="Modeo L."/>
            <person name="Petroni G."/>
        </authorList>
    </citation>
    <scope>NUCLEOTIDE SEQUENCE</scope>
    <source>
        <strain evidence="7">CUIT</strain>
    </source>
</reference>
<dbReference type="RefSeq" id="YP_010147328.1">
    <property type="nucleotide sequence ID" value="NC_057079.1"/>
</dbReference>
<comment type="subcellular location">
    <subcellularLocation>
        <location evidence="1">Membrane</location>
        <topology evidence="1">Multi-pass membrane protein</topology>
    </subcellularLocation>
</comment>
<feature type="transmembrane region" description="Helical" evidence="5">
    <location>
        <begin position="141"/>
        <end position="160"/>
    </location>
</feature>
<feature type="transmembrane region" description="Helical" evidence="5">
    <location>
        <begin position="172"/>
        <end position="193"/>
    </location>
</feature>
<dbReference type="GO" id="GO:0042773">
    <property type="term" value="P:ATP synthesis coupled electron transport"/>
    <property type="evidence" value="ECO:0007669"/>
    <property type="project" value="InterPro"/>
</dbReference>
<evidence type="ECO:0000259" key="6">
    <source>
        <dbReference type="Pfam" id="PF00361"/>
    </source>
</evidence>
<feature type="transmembrane region" description="Helical" evidence="5">
    <location>
        <begin position="460"/>
        <end position="485"/>
    </location>
</feature>
<dbReference type="PANTHER" id="PTHR42829">
    <property type="entry name" value="NADH-UBIQUINONE OXIDOREDUCTASE CHAIN 5"/>
    <property type="match status" value="1"/>
</dbReference>
<feature type="domain" description="NADH:quinone oxidoreductase/Mrp antiporter transmembrane" evidence="6">
    <location>
        <begin position="136"/>
        <end position="415"/>
    </location>
</feature>
<evidence type="ECO:0000256" key="5">
    <source>
        <dbReference type="SAM" id="Phobius"/>
    </source>
</evidence>
<name>A0A7T8JJV3_9CILI</name>
<geneLocation type="mitochondrion" evidence="7"/>
<dbReference type="GO" id="GO:0008137">
    <property type="term" value="F:NADH dehydrogenase (ubiquinone) activity"/>
    <property type="evidence" value="ECO:0007669"/>
    <property type="project" value="InterPro"/>
</dbReference>
<dbReference type="AlphaFoldDB" id="A0A7T8JJV3"/>
<dbReference type="GO" id="GO:0016020">
    <property type="term" value="C:membrane"/>
    <property type="evidence" value="ECO:0007669"/>
    <property type="project" value="UniProtKB-SubCell"/>
</dbReference>
<feature type="transmembrane region" description="Helical" evidence="5">
    <location>
        <begin position="6"/>
        <end position="23"/>
    </location>
</feature>
<keyword evidence="3 5" id="KW-1133">Transmembrane helix</keyword>
<feature type="transmembrane region" description="Helical" evidence="5">
    <location>
        <begin position="85"/>
        <end position="106"/>
    </location>
</feature>
<feature type="transmembrane region" description="Helical" evidence="5">
    <location>
        <begin position="213"/>
        <end position="241"/>
    </location>
</feature>
<sequence>MLASFSLYTLTLYFITTVFLTIFKRITTIKGLVITFTILLLINLLTFISLFDLFIYKQCIINLELIFFKFDWRMFEVSLHIKIDMLSYLFILLVLTIGFCTNIYILNYFKFEAKETTFYVYINWFIISMILFVLAENGFTLFLGWELIGLTSFLLINFWTDRRGVLKSAFKAFSFNKVSDALLLSFLIILWYTVKHSQFSLLEHDFVNNYTLYNIYLYLATIGLIICAGIKSAQLFMHVWLPDSMEAPVPASALIHSATLVSAGVYLLLRFSFLLAFYNLYDFILVWGSITGLYGGIVAAAQTDVKKLLAYSTISHCGFLFVCVGLQWTWLTITYLFLHGLFKAATFFCVGSFIRINKSQDSRLMGINNRLAPTETLLLIICASNLGGLPFTLGFFYKKFFLAISFFSLTSYFVLGCCIGGMLSSLVYVYRLINYTCFDINKNQTNLVVKMLQNNENKVVNYWSFSSIIHIIAIILMLLLTFFLYQLLITLILTLNISFEQSGLRWIPSANIINNTEILYDGYYYIFYLMYNLIGIIICCVEWRYSYTSYYKWYFITFFVIFIVVGFIYLIIKTQLIFIFISFYDYLKNI</sequence>
<accession>A0A7T8JJV3</accession>
<feature type="transmembrane region" description="Helical" evidence="5">
    <location>
        <begin position="336"/>
        <end position="356"/>
    </location>
</feature>
<evidence type="ECO:0000256" key="2">
    <source>
        <dbReference type="ARBA" id="ARBA00022692"/>
    </source>
</evidence>
<feature type="transmembrane region" description="Helical" evidence="5">
    <location>
        <begin position="284"/>
        <end position="301"/>
    </location>
</feature>
<keyword evidence="7" id="KW-0496">Mitochondrion</keyword>
<evidence type="ECO:0000256" key="3">
    <source>
        <dbReference type="ARBA" id="ARBA00022989"/>
    </source>
</evidence>
<dbReference type="InterPro" id="IPR001750">
    <property type="entry name" value="ND/Mrp_TM"/>
</dbReference>
<protein>
    <submittedName>
        <fullName evidence="7">NADH dehydrogenase subunit 5</fullName>
    </submittedName>
</protein>
<dbReference type="GO" id="GO:0003954">
    <property type="term" value="F:NADH dehydrogenase activity"/>
    <property type="evidence" value="ECO:0007669"/>
    <property type="project" value="TreeGrafter"/>
</dbReference>
<keyword evidence="4 5" id="KW-0472">Membrane</keyword>
<feature type="transmembrane region" description="Helical" evidence="5">
    <location>
        <begin position="523"/>
        <end position="541"/>
    </location>
</feature>
<feature type="transmembrane region" description="Helical" evidence="5">
    <location>
        <begin position="118"/>
        <end position="135"/>
    </location>
</feature>
<dbReference type="PANTHER" id="PTHR42829:SF2">
    <property type="entry name" value="NADH-UBIQUINONE OXIDOREDUCTASE CHAIN 5"/>
    <property type="match status" value="1"/>
</dbReference>
<gene>
    <name evidence="7" type="primary">nad5</name>
    <name evidence="7" type="ORF">TSIM_28</name>
</gene>
<dbReference type="PRINTS" id="PR01434">
    <property type="entry name" value="NADHDHGNASE5"/>
</dbReference>
<keyword evidence="2 5" id="KW-0812">Transmembrane</keyword>
<dbReference type="EMBL" id="MW221262">
    <property type="protein sequence ID" value="QQP22139.1"/>
    <property type="molecule type" value="Genomic_DNA"/>
</dbReference>
<feature type="transmembrane region" description="Helical" evidence="5">
    <location>
        <begin position="409"/>
        <end position="430"/>
    </location>
</feature>
<feature type="transmembrane region" description="Helical" evidence="5">
    <location>
        <begin position="32"/>
        <end position="56"/>
    </location>
</feature>
<dbReference type="GeneID" id="67145421"/>
<feature type="transmembrane region" description="Helical" evidence="5">
    <location>
        <begin position="377"/>
        <end position="397"/>
    </location>
</feature>
<feature type="transmembrane region" description="Helical" evidence="5">
    <location>
        <begin position="553"/>
        <end position="584"/>
    </location>
</feature>
<feature type="transmembrane region" description="Helical" evidence="5">
    <location>
        <begin position="308"/>
        <end position="330"/>
    </location>
</feature>
<organism evidence="7">
    <name type="scientific">Thuricola similis</name>
    <dbReference type="NCBI Taxonomy" id="2784598"/>
    <lineage>
        <taxon>Eukaryota</taxon>
        <taxon>Sar</taxon>
        <taxon>Alveolata</taxon>
        <taxon>Ciliophora</taxon>
        <taxon>Intramacronucleata</taxon>
        <taxon>Oligohymenophorea</taxon>
        <taxon>Peritrichia</taxon>
        <taxon>Sessilida</taxon>
        <taxon>Vaginicolidae</taxon>
        <taxon>Thuricola</taxon>
    </lineage>
</organism>